<organism evidence="10 11">
    <name type="scientific">Jannaschia ovalis</name>
    <dbReference type="NCBI Taxonomy" id="3038773"/>
    <lineage>
        <taxon>Bacteria</taxon>
        <taxon>Pseudomonadati</taxon>
        <taxon>Pseudomonadota</taxon>
        <taxon>Alphaproteobacteria</taxon>
        <taxon>Rhodobacterales</taxon>
        <taxon>Roseobacteraceae</taxon>
        <taxon>Jannaschia</taxon>
    </lineage>
</organism>
<keyword evidence="3" id="KW-0813">Transport</keyword>
<gene>
    <name evidence="10" type="ORF">P8627_06905</name>
</gene>
<evidence type="ECO:0000256" key="1">
    <source>
        <dbReference type="ARBA" id="ARBA00004651"/>
    </source>
</evidence>
<evidence type="ECO:0000313" key="11">
    <source>
        <dbReference type="Proteomes" id="UP001243420"/>
    </source>
</evidence>
<dbReference type="InterPro" id="IPR017588">
    <property type="entry name" value="UacT-like"/>
</dbReference>
<feature type="transmembrane region" description="Helical" evidence="9">
    <location>
        <begin position="428"/>
        <end position="448"/>
    </location>
</feature>
<evidence type="ECO:0000256" key="8">
    <source>
        <dbReference type="SAM" id="MobiDB-lite"/>
    </source>
</evidence>
<keyword evidence="6 9" id="KW-1133">Transmembrane helix</keyword>
<feature type="transmembrane region" description="Helical" evidence="9">
    <location>
        <begin position="255"/>
        <end position="276"/>
    </location>
</feature>
<feature type="transmembrane region" description="Helical" evidence="9">
    <location>
        <begin position="367"/>
        <end position="387"/>
    </location>
</feature>
<feature type="region of interest" description="Disordered" evidence="8">
    <location>
        <begin position="458"/>
        <end position="484"/>
    </location>
</feature>
<dbReference type="InterPro" id="IPR006043">
    <property type="entry name" value="NCS2"/>
</dbReference>
<accession>A0ABY8LFR4</accession>
<evidence type="ECO:0000313" key="10">
    <source>
        <dbReference type="EMBL" id="WGH79981.1"/>
    </source>
</evidence>
<evidence type="ECO:0000256" key="2">
    <source>
        <dbReference type="ARBA" id="ARBA00008821"/>
    </source>
</evidence>
<evidence type="ECO:0000256" key="6">
    <source>
        <dbReference type="ARBA" id="ARBA00022989"/>
    </source>
</evidence>
<evidence type="ECO:0000256" key="3">
    <source>
        <dbReference type="ARBA" id="ARBA00022448"/>
    </source>
</evidence>
<comment type="subcellular location">
    <subcellularLocation>
        <location evidence="1">Cell membrane</location>
        <topology evidence="1">Multi-pass membrane protein</topology>
    </subcellularLocation>
</comment>
<keyword evidence="7 9" id="KW-0472">Membrane</keyword>
<feature type="transmembrane region" description="Helical" evidence="9">
    <location>
        <begin position="146"/>
        <end position="166"/>
    </location>
</feature>
<dbReference type="EMBL" id="CP122537">
    <property type="protein sequence ID" value="WGH79981.1"/>
    <property type="molecule type" value="Genomic_DNA"/>
</dbReference>
<reference evidence="10 11" key="1">
    <citation type="submission" date="2023-04" db="EMBL/GenBank/DDBJ databases">
        <title>Jannaschia ovalis sp. nov., a marine bacterium isolated from sea tidal flat.</title>
        <authorList>
            <person name="Kwon D.Y."/>
            <person name="Kim J.-J."/>
        </authorList>
    </citation>
    <scope>NUCLEOTIDE SEQUENCE [LARGE SCALE GENOMIC DNA]</scope>
    <source>
        <strain evidence="10 11">GRR-S6-38</strain>
    </source>
</reference>
<keyword evidence="11" id="KW-1185">Reference proteome</keyword>
<evidence type="ECO:0000256" key="4">
    <source>
        <dbReference type="ARBA" id="ARBA00022475"/>
    </source>
</evidence>
<dbReference type="RefSeq" id="WP_279967001.1">
    <property type="nucleotide sequence ID" value="NZ_CP122537.1"/>
</dbReference>
<feature type="transmembrane region" description="Helical" evidence="9">
    <location>
        <begin position="29"/>
        <end position="52"/>
    </location>
</feature>
<dbReference type="NCBIfam" id="NF037981">
    <property type="entry name" value="NCS2_1"/>
    <property type="match status" value="1"/>
</dbReference>
<feature type="transmembrane region" description="Helical" evidence="9">
    <location>
        <begin position="186"/>
        <end position="205"/>
    </location>
</feature>
<feature type="transmembrane region" description="Helical" evidence="9">
    <location>
        <begin position="64"/>
        <end position="85"/>
    </location>
</feature>
<dbReference type="NCBIfam" id="TIGR00801">
    <property type="entry name" value="ncs2"/>
    <property type="match status" value="1"/>
</dbReference>
<dbReference type="InterPro" id="IPR006042">
    <property type="entry name" value="Xan_ur_permease"/>
</dbReference>
<comment type="similarity">
    <text evidence="2">Belongs to the nucleobase:cation symporter-2 (NCS2) (TC 2.A.40) family.</text>
</comment>
<feature type="transmembrane region" description="Helical" evidence="9">
    <location>
        <begin position="211"/>
        <end position="234"/>
    </location>
</feature>
<dbReference type="Pfam" id="PF00860">
    <property type="entry name" value="Xan_ur_permease"/>
    <property type="match status" value="1"/>
</dbReference>
<keyword evidence="4" id="KW-1003">Cell membrane</keyword>
<feature type="transmembrane region" description="Helical" evidence="9">
    <location>
        <begin position="91"/>
        <end position="112"/>
    </location>
</feature>
<dbReference type="PANTHER" id="PTHR42810:SF2">
    <property type="entry name" value="PURINE PERMEASE C1399.01C-RELATED"/>
    <property type="match status" value="1"/>
</dbReference>
<feature type="transmembrane region" description="Helical" evidence="9">
    <location>
        <begin position="119"/>
        <end position="140"/>
    </location>
</feature>
<keyword evidence="5 9" id="KW-0812">Transmembrane</keyword>
<evidence type="ECO:0000256" key="9">
    <source>
        <dbReference type="SAM" id="Phobius"/>
    </source>
</evidence>
<dbReference type="NCBIfam" id="TIGR03173">
    <property type="entry name" value="pbuX"/>
    <property type="match status" value="1"/>
</dbReference>
<dbReference type="PANTHER" id="PTHR42810">
    <property type="entry name" value="PURINE PERMEASE C1399.01C-RELATED"/>
    <property type="match status" value="1"/>
</dbReference>
<proteinExistence type="inferred from homology"/>
<evidence type="ECO:0000256" key="7">
    <source>
        <dbReference type="ARBA" id="ARBA00023136"/>
    </source>
</evidence>
<name>A0ABY8LFR4_9RHOB</name>
<feature type="transmembrane region" description="Helical" evidence="9">
    <location>
        <begin position="399"/>
        <end position="416"/>
    </location>
</feature>
<evidence type="ECO:0000256" key="5">
    <source>
        <dbReference type="ARBA" id="ARBA00022692"/>
    </source>
</evidence>
<sequence>MADTSIGTPAQLRDPNYTPPLHKAIPLGIQHVLAMFVSNVTPAIIVAGAAGFGFGSNSPDFPELLYLIQMSMLFAGVATLLQTITIGPVGAALPIVQGTSFAFLPIMIPLVAGRGVDALAALFGGVLIGGLFHAAIGLFIGKIRFALPPLVTGLVVTMIGLALVRVGIQYAAGGVPAIGTPEYGSLLNWSAALVVIVVTLALKFFTRGMLAVSAVLIGLIAGYVYAIAVGMLPLDAITGSWERSAAFALPQPFKYGFEFSVAAVLGFCLMAFVSAIETVGDVSGIAKGGAGREATDREIQGATYADGLGTALAGVFGGLPNTSFSQNVGLIAMTGVMSRHVVTCGAVFLILCGLVPKVGGVIRTVPIEVLGGGVIVMFGMVVAAGISMLSDVNWNRRNMVIFAVALSVGLGLQLEPDAVQYLPDSARVLMVSGLLPAAFIAIVLNLVLPEDLAEEATDPVAGGLSGKESWGKSPEGVPLETPRH</sequence>
<feature type="transmembrane region" description="Helical" evidence="9">
    <location>
        <begin position="330"/>
        <end position="355"/>
    </location>
</feature>
<dbReference type="Proteomes" id="UP001243420">
    <property type="component" value="Chromosome"/>
</dbReference>
<protein>
    <submittedName>
        <fullName evidence="10">Nucleobase:cation symporter-2 family protein</fullName>
    </submittedName>
</protein>